<evidence type="ECO:0000313" key="1">
    <source>
        <dbReference type="EMBL" id="KAG3216151.1"/>
    </source>
</evidence>
<gene>
    <name evidence="2" type="ORF">PC110_g3918</name>
    <name evidence="1" type="ORF">PC129_g12990</name>
</gene>
<evidence type="ECO:0000313" key="3">
    <source>
        <dbReference type="Proteomes" id="UP000251314"/>
    </source>
</evidence>
<reference evidence="2 3" key="1">
    <citation type="submission" date="2018-01" db="EMBL/GenBank/DDBJ databases">
        <title>Draft genome of the strawberry crown rot pathogen Phytophthora cactorum.</title>
        <authorList>
            <person name="Armitage A.D."/>
            <person name="Lysoe E."/>
            <person name="Nellist C.F."/>
            <person name="Harrison R.J."/>
            <person name="Brurberg M.B."/>
        </authorList>
    </citation>
    <scope>NUCLEOTIDE SEQUENCE [LARGE SCALE GENOMIC DNA]</scope>
    <source>
        <strain evidence="2 3">10300</strain>
    </source>
</reference>
<organism evidence="2 3">
    <name type="scientific">Phytophthora cactorum</name>
    <dbReference type="NCBI Taxonomy" id="29920"/>
    <lineage>
        <taxon>Eukaryota</taxon>
        <taxon>Sar</taxon>
        <taxon>Stramenopiles</taxon>
        <taxon>Oomycota</taxon>
        <taxon>Peronosporomycetes</taxon>
        <taxon>Peronosporales</taxon>
        <taxon>Peronosporaceae</taxon>
        <taxon>Phytophthora</taxon>
    </lineage>
</organism>
<dbReference type="Proteomes" id="UP000760860">
    <property type="component" value="Unassembled WGS sequence"/>
</dbReference>
<protein>
    <recommendedName>
        <fullName evidence="4">Myb-like domain-containing protein</fullName>
    </recommendedName>
</protein>
<dbReference type="EMBL" id="RCMV01000506">
    <property type="protein sequence ID" value="KAG3216151.1"/>
    <property type="molecule type" value="Genomic_DNA"/>
</dbReference>
<proteinExistence type="predicted"/>
<dbReference type="OrthoDB" id="99432at2759"/>
<dbReference type="EMBL" id="MJFZ01000058">
    <property type="protein sequence ID" value="RAW39838.1"/>
    <property type="molecule type" value="Genomic_DNA"/>
</dbReference>
<dbReference type="VEuPathDB" id="FungiDB:PC110_g3918"/>
<sequence length="91" mass="10425">MSVVIKLTMPLKMTEKQGSTNYTYAEQRRLLEIVQAILPTCKTDWEAVAEAYNATDTTSWKRTGCISLRRKSTSLNEEYYDVQARGVDLSR</sequence>
<dbReference type="Proteomes" id="UP000251314">
    <property type="component" value="Unassembled WGS sequence"/>
</dbReference>
<name>A0A329SVI3_9STRA</name>
<comment type="caution">
    <text evidence="2">The sequence shown here is derived from an EMBL/GenBank/DDBJ whole genome shotgun (WGS) entry which is preliminary data.</text>
</comment>
<keyword evidence="3" id="KW-1185">Reference proteome</keyword>
<evidence type="ECO:0008006" key="4">
    <source>
        <dbReference type="Google" id="ProtNLM"/>
    </source>
</evidence>
<reference evidence="1" key="2">
    <citation type="submission" date="2018-05" db="EMBL/GenBank/DDBJ databases">
        <title>Effector identification in a new, highly contiguous assembly of the strawberry crown rot pathogen Phytophthora cactorum.</title>
        <authorList>
            <person name="Armitage A.D."/>
            <person name="Nellist C.F."/>
            <person name="Bates H."/>
            <person name="Vickerstaff R.J."/>
            <person name="Harrison R.J."/>
        </authorList>
    </citation>
    <scope>NUCLEOTIDE SEQUENCE</scope>
    <source>
        <strain evidence="1">P421</strain>
    </source>
</reference>
<dbReference type="AlphaFoldDB" id="A0A329SVI3"/>
<accession>A0A329SVI3</accession>
<evidence type="ECO:0000313" key="2">
    <source>
        <dbReference type="EMBL" id="RAW39838.1"/>
    </source>
</evidence>